<dbReference type="AlphaFoldDB" id="A0A6P5GCX0"/>
<dbReference type="GeneID" id="109722739"/>
<sequence>MHRQQFSNYKRQPLSLLLVLRPKPQTRTADSPFPRVSFSFHPGPFSLAIARLLGRPGRNPTVEAAPSGMDQRRRAGSPNYGRQTVGGGGYSAPSSPAHPRAKEAHALLRLAQRTTRPRHHHDDGGHLRIPAAYRGGSPRLPPPSGNPTMEIRSSRRPSPKATGYLAMDGARGKPENKSSFNFQFLFRLEVI</sequence>
<reference evidence="3" key="2">
    <citation type="submission" date="2025-08" db="UniProtKB">
        <authorList>
            <consortium name="RefSeq"/>
        </authorList>
    </citation>
    <scope>IDENTIFICATION</scope>
    <source>
        <tissue evidence="3">Leaf</tissue>
    </source>
</reference>
<keyword evidence="2" id="KW-1185">Reference proteome</keyword>
<feature type="region of interest" description="Disordered" evidence="1">
    <location>
        <begin position="56"/>
        <end position="101"/>
    </location>
</feature>
<evidence type="ECO:0000313" key="2">
    <source>
        <dbReference type="Proteomes" id="UP000515123"/>
    </source>
</evidence>
<organism evidence="2 3">
    <name type="scientific">Ananas comosus</name>
    <name type="common">Pineapple</name>
    <name type="synonym">Ananas ananas</name>
    <dbReference type="NCBI Taxonomy" id="4615"/>
    <lineage>
        <taxon>Eukaryota</taxon>
        <taxon>Viridiplantae</taxon>
        <taxon>Streptophyta</taxon>
        <taxon>Embryophyta</taxon>
        <taxon>Tracheophyta</taxon>
        <taxon>Spermatophyta</taxon>
        <taxon>Magnoliopsida</taxon>
        <taxon>Liliopsida</taxon>
        <taxon>Poales</taxon>
        <taxon>Bromeliaceae</taxon>
        <taxon>Bromelioideae</taxon>
        <taxon>Ananas</taxon>
    </lineage>
</organism>
<name>A0A6P5GCX0_ANACO</name>
<feature type="region of interest" description="Disordered" evidence="1">
    <location>
        <begin position="114"/>
        <end position="161"/>
    </location>
</feature>
<proteinExistence type="predicted"/>
<gene>
    <name evidence="3" type="primary">LOC109722739</name>
</gene>
<evidence type="ECO:0000313" key="3">
    <source>
        <dbReference type="RefSeq" id="XP_020106446.1"/>
    </source>
</evidence>
<protein>
    <submittedName>
        <fullName evidence="3">Uncharacterized protein LOC109722739 isoform X1</fullName>
    </submittedName>
</protein>
<evidence type="ECO:0000256" key="1">
    <source>
        <dbReference type="SAM" id="MobiDB-lite"/>
    </source>
</evidence>
<reference evidence="2" key="1">
    <citation type="journal article" date="2015" name="Nat. Genet.">
        <title>The pineapple genome and the evolution of CAM photosynthesis.</title>
        <authorList>
            <person name="Ming R."/>
            <person name="VanBuren R."/>
            <person name="Wai C.M."/>
            <person name="Tang H."/>
            <person name="Schatz M.C."/>
            <person name="Bowers J.E."/>
            <person name="Lyons E."/>
            <person name="Wang M.L."/>
            <person name="Chen J."/>
            <person name="Biggers E."/>
            <person name="Zhang J."/>
            <person name="Huang L."/>
            <person name="Zhang L."/>
            <person name="Miao W."/>
            <person name="Zhang J."/>
            <person name="Ye Z."/>
            <person name="Miao C."/>
            <person name="Lin Z."/>
            <person name="Wang H."/>
            <person name="Zhou H."/>
            <person name="Yim W.C."/>
            <person name="Priest H.D."/>
            <person name="Zheng C."/>
            <person name="Woodhouse M."/>
            <person name="Edger P.P."/>
            <person name="Guyot R."/>
            <person name="Guo H.B."/>
            <person name="Guo H."/>
            <person name="Zheng G."/>
            <person name="Singh R."/>
            <person name="Sharma A."/>
            <person name="Min X."/>
            <person name="Zheng Y."/>
            <person name="Lee H."/>
            <person name="Gurtowski J."/>
            <person name="Sedlazeck F.J."/>
            <person name="Harkess A."/>
            <person name="McKain M.R."/>
            <person name="Liao Z."/>
            <person name="Fang J."/>
            <person name="Liu J."/>
            <person name="Zhang X."/>
            <person name="Zhang Q."/>
            <person name="Hu W."/>
            <person name="Qin Y."/>
            <person name="Wang K."/>
            <person name="Chen L.Y."/>
            <person name="Shirley N."/>
            <person name="Lin Y.R."/>
            <person name="Liu L.Y."/>
            <person name="Hernandez A.G."/>
            <person name="Wright C.L."/>
            <person name="Bulone V."/>
            <person name="Tuskan G.A."/>
            <person name="Heath K."/>
            <person name="Zee F."/>
            <person name="Moore P.H."/>
            <person name="Sunkar R."/>
            <person name="Leebens-Mack J.H."/>
            <person name="Mockler T."/>
            <person name="Bennetzen J.L."/>
            <person name="Freeling M."/>
            <person name="Sankoff D."/>
            <person name="Paterson A.H."/>
            <person name="Zhu X."/>
            <person name="Yang X."/>
            <person name="Smith J.A."/>
            <person name="Cushman J.C."/>
            <person name="Paull R.E."/>
            <person name="Yu Q."/>
        </authorList>
    </citation>
    <scope>NUCLEOTIDE SEQUENCE [LARGE SCALE GENOMIC DNA]</scope>
    <source>
        <strain evidence="2">cv. F153</strain>
    </source>
</reference>
<dbReference type="RefSeq" id="XP_020106446.1">
    <property type="nucleotide sequence ID" value="XM_020250857.1"/>
</dbReference>
<dbReference type="Proteomes" id="UP000515123">
    <property type="component" value="Linkage group 17"/>
</dbReference>
<accession>A0A6P5GCX0</accession>